<dbReference type="InterPro" id="IPR009228">
    <property type="entry name" value="Capsid_scaffold_GpO"/>
</dbReference>
<comment type="caution">
    <text evidence="2">The sequence shown here is derived from an EMBL/GenBank/DDBJ whole genome shotgun (WGS) entry which is preliminary data.</text>
</comment>
<dbReference type="Proteomes" id="UP000292627">
    <property type="component" value="Unassembled WGS sequence"/>
</dbReference>
<sequence length="287" mass="31028">MAGQTQTKKYRSKFFRVAVEGGTTDGRVIERSWLTDMAATYDATKYGARIWMEHIRSTLADSPFSAYGDVVALKAEEIELDGQKKMALFAQIEPTERMVNMVNVLKQKIYTSIEVAEKFAGTTKAYLVGLGITDTPASLGTERLAFAAQHPDAKIFGHLKQNAENLFSAAVEAAIEFEEVTAEPTALDKLMSTFAAAMARISGGEAVKPAPAANTTSADFAALLEPLSAISEHLKTQGTQFAQLQRDLTKLQSDHQTLSARLATTPDPAQPHRPANTGTPQTATTDC</sequence>
<evidence type="ECO:0000313" key="3">
    <source>
        <dbReference type="Proteomes" id="UP000292627"/>
    </source>
</evidence>
<gene>
    <name evidence="2" type="ORF">EA660_04940</name>
</gene>
<dbReference type="Pfam" id="PF05929">
    <property type="entry name" value="Phage_GPO"/>
    <property type="match status" value="1"/>
</dbReference>
<evidence type="ECO:0000256" key="1">
    <source>
        <dbReference type="SAM" id="MobiDB-lite"/>
    </source>
</evidence>
<dbReference type="OrthoDB" id="5625143at2"/>
<dbReference type="AlphaFoldDB" id="A0A4Q8LDD1"/>
<organism evidence="2 3">
    <name type="scientific">Pseudoxanthomonas winnipegensis</name>
    <dbReference type="NCBI Taxonomy" id="2480810"/>
    <lineage>
        <taxon>Bacteria</taxon>
        <taxon>Pseudomonadati</taxon>
        <taxon>Pseudomonadota</taxon>
        <taxon>Gammaproteobacteria</taxon>
        <taxon>Lysobacterales</taxon>
        <taxon>Lysobacteraceae</taxon>
        <taxon>Pseudoxanthomonas</taxon>
    </lineage>
</organism>
<name>A0A4Q8LDD1_9GAMM</name>
<protein>
    <submittedName>
        <fullName evidence="2">Phage capsid protein</fullName>
    </submittedName>
</protein>
<accession>A0A4Q8LDD1</accession>
<feature type="compositionally biased region" description="Polar residues" evidence="1">
    <location>
        <begin position="276"/>
        <end position="287"/>
    </location>
</feature>
<reference evidence="2 3" key="1">
    <citation type="submission" date="2019-02" db="EMBL/GenBank/DDBJ databases">
        <title>WGS of Pseudoxanthomonas species novum from clinical isolates.</title>
        <authorList>
            <person name="Bernier A.-M."/>
            <person name="Bernard K."/>
            <person name="Vachon A."/>
        </authorList>
    </citation>
    <scope>NUCLEOTIDE SEQUENCE [LARGE SCALE GENOMIC DNA]</scope>
    <source>
        <strain evidence="2 3">NML171200</strain>
    </source>
</reference>
<evidence type="ECO:0000313" key="2">
    <source>
        <dbReference type="EMBL" id="TAA26580.1"/>
    </source>
</evidence>
<dbReference type="RefSeq" id="WP_130550456.1">
    <property type="nucleotide sequence ID" value="NZ_SHMC01000002.1"/>
</dbReference>
<dbReference type="EMBL" id="SHMC01000002">
    <property type="protein sequence ID" value="TAA26580.1"/>
    <property type="molecule type" value="Genomic_DNA"/>
</dbReference>
<feature type="region of interest" description="Disordered" evidence="1">
    <location>
        <begin position="263"/>
        <end position="287"/>
    </location>
</feature>
<proteinExistence type="predicted"/>